<dbReference type="InterPro" id="IPR050098">
    <property type="entry name" value="TFPI/VKTCI-like"/>
</dbReference>
<dbReference type="Proteomes" id="UP000094527">
    <property type="component" value="Unassembled WGS sequence"/>
</dbReference>
<dbReference type="STRING" id="48709.A0A1D2MYF2"/>
<dbReference type="InterPro" id="IPR036880">
    <property type="entry name" value="Kunitz_BPTI_sf"/>
</dbReference>
<feature type="chain" id="PRO_5008904744" evidence="7">
    <location>
        <begin position="29"/>
        <end position="231"/>
    </location>
</feature>
<dbReference type="Gene3D" id="4.10.410.10">
    <property type="entry name" value="Pancreatic trypsin inhibitor Kunitz domain"/>
    <property type="match status" value="1"/>
</dbReference>
<dbReference type="GO" id="GO:0005615">
    <property type="term" value="C:extracellular space"/>
    <property type="evidence" value="ECO:0007669"/>
    <property type="project" value="TreeGrafter"/>
</dbReference>
<dbReference type="PROSITE" id="PS00280">
    <property type="entry name" value="BPTI_KUNITZ_1"/>
    <property type="match status" value="1"/>
</dbReference>
<dbReference type="SUPFAM" id="SSF57362">
    <property type="entry name" value="BPTI-like"/>
    <property type="match status" value="1"/>
</dbReference>
<evidence type="ECO:0000256" key="7">
    <source>
        <dbReference type="SAM" id="SignalP"/>
    </source>
</evidence>
<evidence type="ECO:0000313" key="10">
    <source>
        <dbReference type="Proteomes" id="UP000094527"/>
    </source>
</evidence>
<protein>
    <submittedName>
        <fullName evidence="9">Amyloid beta A4 protein</fullName>
    </submittedName>
</protein>
<evidence type="ECO:0000313" key="9">
    <source>
        <dbReference type="EMBL" id="ODM97685.1"/>
    </source>
</evidence>
<accession>A0A1D2MYF2</accession>
<dbReference type="InterPro" id="IPR002223">
    <property type="entry name" value="Kunitz_BPTI"/>
</dbReference>
<feature type="signal peptide" evidence="7">
    <location>
        <begin position="1"/>
        <end position="28"/>
    </location>
</feature>
<evidence type="ECO:0000259" key="8">
    <source>
        <dbReference type="PROSITE" id="PS50279"/>
    </source>
</evidence>
<dbReference type="Pfam" id="PF00014">
    <property type="entry name" value="Kunitz_BPTI"/>
    <property type="match status" value="1"/>
</dbReference>
<keyword evidence="3" id="KW-0646">Protease inhibitor</keyword>
<dbReference type="PRINTS" id="PR00759">
    <property type="entry name" value="BASICPTASE"/>
</dbReference>
<organism evidence="9 10">
    <name type="scientific">Orchesella cincta</name>
    <name type="common">Springtail</name>
    <name type="synonym">Podura cincta</name>
    <dbReference type="NCBI Taxonomy" id="48709"/>
    <lineage>
        <taxon>Eukaryota</taxon>
        <taxon>Metazoa</taxon>
        <taxon>Ecdysozoa</taxon>
        <taxon>Arthropoda</taxon>
        <taxon>Hexapoda</taxon>
        <taxon>Collembola</taxon>
        <taxon>Entomobryomorpha</taxon>
        <taxon>Entomobryoidea</taxon>
        <taxon>Orchesellidae</taxon>
        <taxon>Orchesellinae</taxon>
        <taxon>Orchesella</taxon>
    </lineage>
</organism>
<dbReference type="SMART" id="SM00131">
    <property type="entry name" value="KU"/>
    <property type="match status" value="1"/>
</dbReference>
<feature type="domain" description="BPTI/Kunitz inhibitor" evidence="8">
    <location>
        <begin position="151"/>
        <end position="201"/>
    </location>
</feature>
<dbReference type="PROSITE" id="PS50279">
    <property type="entry name" value="BPTI_KUNITZ_2"/>
    <property type="match status" value="1"/>
</dbReference>
<dbReference type="GO" id="GO:0004867">
    <property type="term" value="F:serine-type endopeptidase inhibitor activity"/>
    <property type="evidence" value="ECO:0007669"/>
    <property type="project" value="UniProtKB-KW"/>
</dbReference>
<feature type="region of interest" description="Disordered" evidence="6">
    <location>
        <begin position="47"/>
        <end position="129"/>
    </location>
</feature>
<evidence type="ECO:0000256" key="3">
    <source>
        <dbReference type="ARBA" id="ARBA00022690"/>
    </source>
</evidence>
<comment type="subcellular location">
    <subcellularLocation>
        <location evidence="1">Secreted</location>
    </subcellularLocation>
</comment>
<dbReference type="PANTHER" id="PTHR10083">
    <property type="entry name" value="KUNITZ-TYPE PROTEASE INHIBITOR-RELATED"/>
    <property type="match status" value="1"/>
</dbReference>
<dbReference type="OrthoDB" id="4473401at2759"/>
<keyword evidence="5" id="KW-1015">Disulfide bond</keyword>
<dbReference type="EMBL" id="LJIJ01000420">
    <property type="protein sequence ID" value="ODM97685.1"/>
    <property type="molecule type" value="Genomic_DNA"/>
</dbReference>
<keyword evidence="2" id="KW-0964">Secreted</keyword>
<comment type="caution">
    <text evidence="9">The sequence shown here is derived from an EMBL/GenBank/DDBJ whole genome shotgun (WGS) entry which is preliminary data.</text>
</comment>
<dbReference type="PANTHER" id="PTHR10083:SF381">
    <property type="entry name" value="BPTI_KUNITZ INHIBITOR DOMAIN-CONTAINING PROTEIN"/>
    <property type="match status" value="1"/>
</dbReference>
<dbReference type="AlphaFoldDB" id="A0A1D2MYF2"/>
<keyword evidence="7" id="KW-0732">Signal</keyword>
<evidence type="ECO:0000256" key="1">
    <source>
        <dbReference type="ARBA" id="ARBA00004613"/>
    </source>
</evidence>
<sequence>KVKPTFKMEWIFLKTYLYFAVIVSCVNSQLDFGDGWNGGGRFGKRLSAHGYGPSGQGQGSGQQGGQQTFGGAQQGGQSFGGGGPQQGGQSFGGGGQQGGQQSNQQSFGGGGQMQGPGQQKPRPQLVPQSKVKNKITIEFASKFCVTQTGVCVLKADPGYCNLIIGRWYYDFRYHRCLPFLYTGCGGNTNNFISPKSCDAATRTCHLSPTSYMPLPLRSHDPITQSRLFGAH</sequence>
<proteinExistence type="predicted"/>
<gene>
    <name evidence="9" type="ORF">Ocin01_08993</name>
</gene>
<evidence type="ECO:0000256" key="4">
    <source>
        <dbReference type="ARBA" id="ARBA00022900"/>
    </source>
</evidence>
<reference evidence="9 10" key="1">
    <citation type="journal article" date="2016" name="Genome Biol. Evol.">
        <title>Gene Family Evolution Reflects Adaptation to Soil Environmental Stressors in the Genome of the Collembolan Orchesella cincta.</title>
        <authorList>
            <person name="Faddeeva-Vakhrusheva A."/>
            <person name="Derks M.F."/>
            <person name="Anvar S.Y."/>
            <person name="Agamennone V."/>
            <person name="Suring W."/>
            <person name="Smit S."/>
            <person name="van Straalen N.M."/>
            <person name="Roelofs D."/>
        </authorList>
    </citation>
    <scope>NUCLEOTIDE SEQUENCE [LARGE SCALE GENOMIC DNA]</scope>
    <source>
        <tissue evidence="9">Mixed pool</tissue>
    </source>
</reference>
<keyword evidence="4" id="KW-0722">Serine protease inhibitor</keyword>
<keyword evidence="10" id="KW-1185">Reference proteome</keyword>
<feature type="non-terminal residue" evidence="9">
    <location>
        <position position="1"/>
    </location>
</feature>
<dbReference type="InterPro" id="IPR020901">
    <property type="entry name" value="Prtase_inh_Kunz-CS"/>
</dbReference>
<name>A0A1D2MYF2_ORCCI</name>
<evidence type="ECO:0000256" key="2">
    <source>
        <dbReference type="ARBA" id="ARBA00022525"/>
    </source>
</evidence>
<feature type="compositionally biased region" description="Gly residues" evidence="6">
    <location>
        <begin position="52"/>
        <end position="98"/>
    </location>
</feature>
<evidence type="ECO:0000256" key="6">
    <source>
        <dbReference type="SAM" id="MobiDB-lite"/>
    </source>
</evidence>
<evidence type="ECO:0000256" key="5">
    <source>
        <dbReference type="ARBA" id="ARBA00023157"/>
    </source>
</evidence>